<dbReference type="PANTHER" id="PTHR35273">
    <property type="entry name" value="ALPHA-1,4 POLYGALACTOSAMINIDASE, PUTATIVE (AFU_ORTHOLOGUE AFUA_3G07890)-RELATED"/>
    <property type="match status" value="1"/>
</dbReference>
<sequence length="275" mass="30577">MYLSSSFPTPGATWQIQIDTQVNPNHDVQVFDIDLFENQAADVANLHSMGKYVICYFSAGTREYQRSDDAVFATTTIGKNYSDSNGLDKEETWFNTKEDAVRQGMMGRIRRAKDMGCDAVDPDNVDTYDNDTGFNTGDLETDKANAIDYMNFLYNYTSTYNGGMDIGLKNGAAMISSLIDKVAFEVNENCANLTECASFRDFINKGKPVFEIEYPVYLQNNAPVDNAEWTRLCRDNLENGASQQNAHFSTVLKRFGLGDFTDPCGANPVTPTGTT</sequence>
<evidence type="ECO:0000259" key="3">
    <source>
        <dbReference type="Pfam" id="PF03537"/>
    </source>
</evidence>
<feature type="domain" description="Glycoside-hydrolase family GH114 TIM-barrel" evidence="3">
    <location>
        <begin position="13"/>
        <end position="257"/>
    </location>
</feature>
<evidence type="ECO:0000256" key="2">
    <source>
        <dbReference type="ARBA" id="ARBA00012755"/>
    </source>
</evidence>
<evidence type="ECO:0000313" key="4">
    <source>
        <dbReference type="EMBL" id="KUJ18686.1"/>
    </source>
</evidence>
<dbReference type="InterPro" id="IPR013785">
    <property type="entry name" value="Aldolase_TIM"/>
</dbReference>
<proteinExistence type="predicted"/>
<dbReference type="InterPro" id="IPR017853">
    <property type="entry name" value="GH"/>
</dbReference>
<dbReference type="SUPFAM" id="SSF51445">
    <property type="entry name" value="(Trans)glycosidases"/>
    <property type="match status" value="1"/>
</dbReference>
<dbReference type="InterPro" id="IPR004352">
    <property type="entry name" value="GH114_TIM-barrel"/>
</dbReference>
<dbReference type="GO" id="GO:0004557">
    <property type="term" value="F:alpha-galactosidase activity"/>
    <property type="evidence" value="ECO:0007669"/>
    <property type="project" value="UniProtKB-EC"/>
</dbReference>
<evidence type="ECO:0000256" key="1">
    <source>
        <dbReference type="ARBA" id="ARBA00001255"/>
    </source>
</evidence>
<dbReference type="GeneID" id="28827248"/>
<reference evidence="4 5" key="1">
    <citation type="submission" date="2015-10" db="EMBL/GenBank/DDBJ databases">
        <title>Full genome of DAOMC 229536 Phialocephala scopiformis, a fungal endophyte of spruce producing the potent anti-insectan compound rugulosin.</title>
        <authorList>
            <consortium name="DOE Joint Genome Institute"/>
            <person name="Walker A.K."/>
            <person name="Frasz S.L."/>
            <person name="Seifert K.A."/>
            <person name="Miller J.D."/>
            <person name="Mondo S.J."/>
            <person name="Labutti K."/>
            <person name="Lipzen A."/>
            <person name="Dockter R."/>
            <person name="Kennedy M."/>
            <person name="Grigoriev I.V."/>
            <person name="Spatafora J.W."/>
        </authorList>
    </citation>
    <scope>NUCLEOTIDE SEQUENCE [LARGE SCALE GENOMIC DNA]</scope>
    <source>
        <strain evidence="4 5">CBS 120377</strain>
    </source>
</reference>
<dbReference type="Gene3D" id="3.20.20.70">
    <property type="entry name" value="Aldolase class I"/>
    <property type="match status" value="1"/>
</dbReference>
<name>A0A194XEW1_MOLSC</name>
<organism evidence="4 5">
    <name type="scientific">Mollisia scopiformis</name>
    <name type="common">Conifer needle endophyte fungus</name>
    <name type="synonym">Phialocephala scopiformis</name>
    <dbReference type="NCBI Taxonomy" id="149040"/>
    <lineage>
        <taxon>Eukaryota</taxon>
        <taxon>Fungi</taxon>
        <taxon>Dikarya</taxon>
        <taxon>Ascomycota</taxon>
        <taxon>Pezizomycotina</taxon>
        <taxon>Leotiomycetes</taxon>
        <taxon>Helotiales</taxon>
        <taxon>Mollisiaceae</taxon>
        <taxon>Mollisia</taxon>
    </lineage>
</organism>
<dbReference type="AlphaFoldDB" id="A0A194XEW1"/>
<dbReference type="Pfam" id="PF03537">
    <property type="entry name" value="Glyco_hydro_114"/>
    <property type="match status" value="1"/>
</dbReference>
<dbReference type="PANTHER" id="PTHR35273:SF2">
    <property type="entry name" value="ALPHA-GALACTOSIDASE"/>
    <property type="match status" value="1"/>
</dbReference>
<dbReference type="InParanoid" id="A0A194XEW1"/>
<dbReference type="Proteomes" id="UP000070700">
    <property type="component" value="Unassembled WGS sequence"/>
</dbReference>
<dbReference type="KEGG" id="psco:LY89DRAFT_706374"/>
<dbReference type="OrthoDB" id="2108802at2759"/>
<accession>A0A194XEW1</accession>
<dbReference type="EMBL" id="KQ947412">
    <property type="protein sequence ID" value="KUJ18686.1"/>
    <property type="molecule type" value="Genomic_DNA"/>
</dbReference>
<dbReference type="RefSeq" id="XP_018073041.1">
    <property type="nucleotide sequence ID" value="XM_018217522.1"/>
</dbReference>
<comment type="catalytic activity">
    <reaction evidence="1">
        <text>Hydrolysis of terminal, non-reducing alpha-D-galactose residues in alpha-D-galactosides, including galactose oligosaccharides, galactomannans and galactolipids.</text>
        <dbReference type="EC" id="3.2.1.22"/>
    </reaction>
</comment>
<keyword evidence="5" id="KW-1185">Reference proteome</keyword>
<gene>
    <name evidence="4" type="ORF">LY89DRAFT_706374</name>
</gene>
<evidence type="ECO:0000313" key="5">
    <source>
        <dbReference type="Proteomes" id="UP000070700"/>
    </source>
</evidence>
<dbReference type="EC" id="3.2.1.22" evidence="2"/>
<protein>
    <recommendedName>
        <fullName evidence="2">alpha-galactosidase</fullName>
        <ecNumber evidence="2">3.2.1.22</ecNumber>
    </recommendedName>
</protein>